<organism evidence="1">
    <name type="scientific">bioreactor metagenome</name>
    <dbReference type="NCBI Taxonomy" id="1076179"/>
    <lineage>
        <taxon>unclassified sequences</taxon>
        <taxon>metagenomes</taxon>
        <taxon>ecological metagenomes</taxon>
    </lineage>
</organism>
<evidence type="ECO:0000313" key="1">
    <source>
        <dbReference type="EMBL" id="MPM58091.1"/>
    </source>
</evidence>
<sequence>MHVLVLPALVLVRYVVRDGEIRPVVVNRPQLQRPVVGHHGVDAHCVMCARELVPVSTFQQEVRKA</sequence>
<comment type="caution">
    <text evidence="1">The sequence shown here is derived from an EMBL/GenBank/DDBJ whole genome shotgun (WGS) entry which is preliminary data.</text>
</comment>
<reference evidence="1" key="1">
    <citation type="submission" date="2019-08" db="EMBL/GenBank/DDBJ databases">
        <authorList>
            <person name="Kucharzyk K."/>
            <person name="Murdoch R.W."/>
            <person name="Higgins S."/>
            <person name="Loffler F."/>
        </authorList>
    </citation>
    <scope>NUCLEOTIDE SEQUENCE</scope>
</reference>
<name>A0A645B0L4_9ZZZZ</name>
<dbReference type="AlphaFoldDB" id="A0A645B0L4"/>
<proteinExistence type="predicted"/>
<accession>A0A645B0L4</accession>
<dbReference type="EMBL" id="VSSQ01016591">
    <property type="protein sequence ID" value="MPM58091.1"/>
    <property type="molecule type" value="Genomic_DNA"/>
</dbReference>
<gene>
    <name evidence="1" type="ORF">SDC9_104920</name>
</gene>
<protein>
    <submittedName>
        <fullName evidence="1">Uncharacterized protein</fullName>
    </submittedName>
</protein>